<dbReference type="InterPro" id="IPR018772">
    <property type="entry name" value="Transcription_activator_HlyU"/>
</dbReference>
<gene>
    <name evidence="2" type="ORF">VE26_09985</name>
</gene>
<dbReference type="Proteomes" id="UP000033649">
    <property type="component" value="Unassembled WGS sequence"/>
</dbReference>
<evidence type="ECO:0000313" key="2">
    <source>
        <dbReference type="EMBL" id="KKB10092.1"/>
    </source>
</evidence>
<dbReference type="STRING" id="429727.VE26_09985"/>
<dbReference type="AlphaFoldDB" id="A0A0F5FPK1"/>
<dbReference type="EMBL" id="JZEY01000054">
    <property type="protein sequence ID" value="KKB10092.1"/>
    <property type="molecule type" value="Genomic_DNA"/>
</dbReference>
<comment type="caution">
    <text evidence="2">The sequence shown here is derived from an EMBL/GenBank/DDBJ whole genome shotgun (WGS) entry which is preliminary data.</text>
</comment>
<proteinExistence type="predicted"/>
<accession>A0A0F5FPK1</accession>
<dbReference type="OrthoDB" id="9800971at2"/>
<keyword evidence="3" id="KW-1185">Reference proteome</keyword>
<evidence type="ECO:0000256" key="1">
    <source>
        <dbReference type="SAM" id="MobiDB-lite"/>
    </source>
</evidence>
<name>A0A0F5FPK1_9HYPH</name>
<dbReference type="RefSeq" id="WP_046104786.1">
    <property type="nucleotide sequence ID" value="NZ_JZEY01000054.1"/>
</dbReference>
<dbReference type="Pfam" id="PF10115">
    <property type="entry name" value="HlyU"/>
    <property type="match status" value="1"/>
</dbReference>
<protein>
    <submittedName>
        <fullName evidence="2">Uncharacterized protein</fullName>
    </submittedName>
</protein>
<evidence type="ECO:0000313" key="3">
    <source>
        <dbReference type="Proteomes" id="UP000033649"/>
    </source>
</evidence>
<dbReference type="PATRIC" id="fig|429727.3.peg.2054"/>
<feature type="region of interest" description="Disordered" evidence="1">
    <location>
        <begin position="1"/>
        <end position="21"/>
    </location>
</feature>
<sequence>MSFFKKLFGGGSASQEPQGDKVLGEESYKGFQIKAIEMKAGSELQLAGLIEKEIDGETKSYRFIRADRMSSVDDLIALALSKGRQIVDEQGNGIYR</sequence>
<reference evidence="2 3" key="1">
    <citation type="submission" date="2015-03" db="EMBL/GenBank/DDBJ databases">
        <authorList>
            <person name="Hassan Y."/>
            <person name="Lepp D."/>
            <person name="Li X.-Z."/>
            <person name="Zhou T."/>
        </authorList>
    </citation>
    <scope>NUCLEOTIDE SEQUENCE [LARGE SCALE GENOMIC DNA]</scope>
    <source>
        <strain evidence="2 3">IPL18</strain>
    </source>
</reference>
<organism evidence="2 3">
    <name type="scientific">Devosia chinhatensis</name>
    <dbReference type="NCBI Taxonomy" id="429727"/>
    <lineage>
        <taxon>Bacteria</taxon>
        <taxon>Pseudomonadati</taxon>
        <taxon>Pseudomonadota</taxon>
        <taxon>Alphaproteobacteria</taxon>
        <taxon>Hyphomicrobiales</taxon>
        <taxon>Devosiaceae</taxon>
        <taxon>Devosia</taxon>
    </lineage>
</organism>